<proteinExistence type="predicted"/>
<accession>A0ABV5LEN1</accession>
<comment type="caution">
    <text evidence="1">The sequence shown here is derived from an EMBL/GenBank/DDBJ whole genome shotgun (WGS) entry which is preliminary data.</text>
</comment>
<evidence type="ECO:0000313" key="2">
    <source>
        <dbReference type="Proteomes" id="UP001589753"/>
    </source>
</evidence>
<reference evidence="1 2" key="1">
    <citation type="submission" date="2024-09" db="EMBL/GenBank/DDBJ databases">
        <authorList>
            <person name="Sun Q."/>
            <person name="Mori K."/>
        </authorList>
    </citation>
    <scope>NUCLEOTIDE SEQUENCE [LARGE SCALE GENOMIC DNA]</scope>
    <source>
        <strain evidence="1 2">JCM 9767</strain>
    </source>
</reference>
<gene>
    <name evidence="1" type="ORF">ACFFUA_19285</name>
</gene>
<protein>
    <submittedName>
        <fullName evidence="1">Uncharacterized protein</fullName>
    </submittedName>
</protein>
<dbReference type="Proteomes" id="UP001589753">
    <property type="component" value="Unassembled WGS sequence"/>
</dbReference>
<evidence type="ECO:0000313" key="1">
    <source>
        <dbReference type="EMBL" id="MFB9349567.1"/>
    </source>
</evidence>
<organism evidence="1 2">
    <name type="scientific">Streptomyces heliomycini</name>
    <dbReference type="NCBI Taxonomy" id="284032"/>
    <lineage>
        <taxon>Bacteria</taxon>
        <taxon>Bacillati</taxon>
        <taxon>Actinomycetota</taxon>
        <taxon>Actinomycetes</taxon>
        <taxon>Kitasatosporales</taxon>
        <taxon>Streptomycetaceae</taxon>
        <taxon>Streptomyces</taxon>
    </lineage>
</organism>
<name>A0ABV5LEN1_9ACTN</name>
<sequence>MDTEMFFSRRDGWVAPWVLDVKTVESLRFGPPAGRTDLEVAIALPRLLDNDFVSYGTDGQGRRLDDEYVPVVMKAHRTVLEHIALKPPVRPFRTFDGPRGFGTYWRANGMSGS</sequence>
<dbReference type="RefSeq" id="WP_030836394.1">
    <property type="nucleotide sequence ID" value="NZ_JBHMDI010000050.1"/>
</dbReference>
<keyword evidence="2" id="KW-1185">Reference proteome</keyword>
<dbReference type="EMBL" id="JBHMDI010000050">
    <property type="protein sequence ID" value="MFB9349567.1"/>
    <property type="molecule type" value="Genomic_DNA"/>
</dbReference>